<dbReference type="SUPFAM" id="SSF158442">
    <property type="entry name" value="DsbB-like"/>
    <property type="match status" value="1"/>
</dbReference>
<evidence type="ECO:0000256" key="5">
    <source>
        <dbReference type="SAM" id="Phobius"/>
    </source>
</evidence>
<evidence type="ECO:0000256" key="4">
    <source>
        <dbReference type="ARBA" id="ARBA00023136"/>
    </source>
</evidence>
<feature type="transmembrane region" description="Helical" evidence="5">
    <location>
        <begin position="85"/>
        <end position="104"/>
    </location>
</feature>
<dbReference type="GO" id="GO:0015035">
    <property type="term" value="F:protein-disulfide reductase activity"/>
    <property type="evidence" value="ECO:0007669"/>
    <property type="project" value="InterPro"/>
</dbReference>
<name>A0A3B0ME58_9GAMM</name>
<proteinExistence type="predicted"/>
<feature type="transmembrane region" description="Helical" evidence="5">
    <location>
        <begin position="124"/>
        <end position="147"/>
    </location>
</feature>
<evidence type="ECO:0000313" key="6">
    <source>
        <dbReference type="EMBL" id="SSW95847.1"/>
    </source>
</evidence>
<feature type="transmembrane region" description="Helical" evidence="5">
    <location>
        <begin position="59"/>
        <end position="78"/>
    </location>
</feature>
<dbReference type="InterPro" id="IPR023380">
    <property type="entry name" value="DsbB-like_sf"/>
</dbReference>
<dbReference type="Gene3D" id="1.20.1550.10">
    <property type="entry name" value="DsbB-like"/>
    <property type="match status" value="1"/>
</dbReference>
<feature type="transmembrane region" description="Helical" evidence="5">
    <location>
        <begin position="159"/>
        <end position="177"/>
    </location>
</feature>
<protein>
    <submittedName>
        <fullName evidence="6">Disulfide bond formation protein B</fullName>
    </submittedName>
</protein>
<keyword evidence="3 5" id="KW-1133">Transmembrane helix</keyword>
<evidence type="ECO:0000256" key="1">
    <source>
        <dbReference type="ARBA" id="ARBA00004141"/>
    </source>
</evidence>
<dbReference type="GO" id="GO:0016020">
    <property type="term" value="C:membrane"/>
    <property type="evidence" value="ECO:0007669"/>
    <property type="project" value="UniProtKB-SubCell"/>
</dbReference>
<sequence>MQAIISTYHFSYRIMMKTLSSTKVISHLNILELLEISVTLIVAFYYQIILHEIPYPLCLLQRVGIIMIGIGFLFNLIFGINQRHYSIIILSSITTCITVSRQVLIHILPDDPGYYSTVFGLHLYTWSLIFSLAIILFVCVLMLFNSAEIQVAKSPAREIAIYLFVFLILANLISTILECGLTQCVDNRTFYKLLN</sequence>
<accession>A0A3B0ME58</accession>
<dbReference type="Pfam" id="PF02600">
    <property type="entry name" value="DsbB"/>
    <property type="match status" value="1"/>
</dbReference>
<reference evidence="6" key="1">
    <citation type="submission" date="2018-04" db="EMBL/GenBank/DDBJ databases">
        <authorList>
            <person name="Go L.Y."/>
            <person name="Mitchell J.A."/>
        </authorList>
    </citation>
    <scope>NUCLEOTIDE SEQUENCE</scope>
    <source>
        <strain evidence="6">ARTV</strain>
    </source>
</reference>
<evidence type="ECO:0000256" key="3">
    <source>
        <dbReference type="ARBA" id="ARBA00022989"/>
    </source>
</evidence>
<gene>
    <name evidence="6" type="primary">dsbB_2</name>
    <name evidence="6" type="ORF">ARTV_1946</name>
</gene>
<dbReference type="EMBL" id="UFQR01000007">
    <property type="protein sequence ID" value="SSW95847.1"/>
    <property type="molecule type" value="Genomic_DNA"/>
</dbReference>
<dbReference type="InterPro" id="IPR003752">
    <property type="entry name" value="DiS_bond_form_DsbB/BdbC"/>
</dbReference>
<comment type="subcellular location">
    <subcellularLocation>
        <location evidence="1">Membrane</location>
        <topology evidence="1">Multi-pass membrane protein</topology>
    </subcellularLocation>
</comment>
<evidence type="ECO:0000256" key="2">
    <source>
        <dbReference type="ARBA" id="ARBA00022692"/>
    </source>
</evidence>
<keyword evidence="2 5" id="KW-0812">Transmembrane</keyword>
<dbReference type="GO" id="GO:0006457">
    <property type="term" value="P:protein folding"/>
    <property type="evidence" value="ECO:0007669"/>
    <property type="project" value="InterPro"/>
</dbReference>
<feature type="transmembrane region" description="Helical" evidence="5">
    <location>
        <begin position="24"/>
        <end position="47"/>
    </location>
</feature>
<organism evidence="6">
    <name type="scientific">Arsenophonus endosymbiont of Trialeurodes vaporariorum</name>
    <dbReference type="NCBI Taxonomy" id="235567"/>
    <lineage>
        <taxon>Bacteria</taxon>
        <taxon>Pseudomonadati</taxon>
        <taxon>Pseudomonadota</taxon>
        <taxon>Gammaproteobacteria</taxon>
        <taxon>Enterobacterales</taxon>
        <taxon>Morganellaceae</taxon>
        <taxon>Arsenophonus</taxon>
    </lineage>
</organism>
<keyword evidence="4 5" id="KW-0472">Membrane</keyword>
<dbReference type="AlphaFoldDB" id="A0A3B0ME58"/>